<evidence type="ECO:0000313" key="3">
    <source>
        <dbReference type="EMBL" id="AIZ56377.1"/>
    </source>
</evidence>
<keyword evidence="4" id="KW-1185">Reference proteome</keyword>
<keyword evidence="1" id="KW-0812">Transmembrane</keyword>
<dbReference type="OrthoDB" id="386006at2157"/>
<dbReference type="AlphaFoldDB" id="A0A0A7LDH4"/>
<dbReference type="RefSeq" id="WP_048111752.1">
    <property type="nucleotide sequence ID" value="NZ_CP010070.1"/>
</dbReference>
<feature type="transmembrane region" description="Helical" evidence="1">
    <location>
        <begin position="12"/>
        <end position="32"/>
    </location>
</feature>
<protein>
    <recommendedName>
        <fullName evidence="2">Bacterial Pleckstrin homology domain-containing protein</fullName>
    </recommendedName>
</protein>
<dbReference type="STRING" id="1577791.Mpt1_c04850"/>
<reference evidence="3 4" key="1">
    <citation type="journal article" date="2014" name="Appl. Environ. Microbiol.">
        <title>Comparative Genome Analysis of 'Candidatus Methanoplasma termitum' Indicates a New Mode of Energy Metabolism in the Seventh Order of Methanogens.</title>
        <authorList>
            <person name="Lang K."/>
            <person name="Schuldes J."/>
            <person name="Klingl A."/>
            <person name="Poehlein A."/>
            <person name="Daniel R."/>
            <person name="Brune A."/>
        </authorList>
    </citation>
    <scope>NUCLEOTIDE SEQUENCE [LARGE SCALE GENOMIC DNA]</scope>
    <source>
        <strain evidence="4">Mpt1</strain>
    </source>
</reference>
<dbReference type="Pfam" id="PF10882">
    <property type="entry name" value="bPH_5"/>
    <property type="match status" value="1"/>
</dbReference>
<dbReference type="Proteomes" id="UP000030787">
    <property type="component" value="Chromosome"/>
</dbReference>
<organism evidence="3 4">
    <name type="scientific">Candidatus Methanoplasma termitum</name>
    <dbReference type="NCBI Taxonomy" id="1577791"/>
    <lineage>
        <taxon>Archaea</taxon>
        <taxon>Methanobacteriati</taxon>
        <taxon>Thermoplasmatota</taxon>
        <taxon>Thermoplasmata</taxon>
        <taxon>Methanomassiliicoccales</taxon>
        <taxon>Methanomassiliicoccaceae</taxon>
        <taxon>Candidatus Methanoplasma</taxon>
    </lineage>
</organism>
<evidence type="ECO:0000259" key="2">
    <source>
        <dbReference type="Pfam" id="PF10882"/>
    </source>
</evidence>
<keyword evidence="1" id="KW-0472">Membrane</keyword>
<proteinExistence type="predicted"/>
<evidence type="ECO:0000313" key="4">
    <source>
        <dbReference type="Proteomes" id="UP000030787"/>
    </source>
</evidence>
<dbReference type="GeneID" id="24818154"/>
<dbReference type="EMBL" id="CP010070">
    <property type="protein sequence ID" value="AIZ56377.1"/>
    <property type="molecule type" value="Genomic_DNA"/>
</dbReference>
<name>A0A0A7LDH4_9ARCH</name>
<feature type="domain" description="Bacterial Pleckstrin homology" evidence="2">
    <location>
        <begin position="67"/>
        <end position="145"/>
    </location>
</feature>
<sequence length="175" mass="19384">MKITGRANISWLLVAAIIVLAIVILMIAVLGYENIGMYILLTAAVLVLTFLLLAIVLKDRKTASELGYDGLTVRGAMLSVKIPYSDITSVEIRDEINFGLRVGGYAGMKRLGGKFRNSEFGVYDLSAIVSVKKYIVVRSNNRRVLVFNLETEAETVSFYERLSKWTGRGPKTTDN</sequence>
<dbReference type="InterPro" id="IPR027783">
    <property type="entry name" value="Bacterial_PH-related"/>
</dbReference>
<keyword evidence="1" id="KW-1133">Transmembrane helix</keyword>
<dbReference type="HOGENOM" id="CLU_1529144_0_0_2"/>
<evidence type="ECO:0000256" key="1">
    <source>
        <dbReference type="SAM" id="Phobius"/>
    </source>
</evidence>
<accession>A0A0A7LDH4</accession>
<feature type="transmembrane region" description="Helical" evidence="1">
    <location>
        <begin position="38"/>
        <end position="57"/>
    </location>
</feature>
<gene>
    <name evidence="3" type="ORF">Mpt1_c04850</name>
</gene>
<dbReference type="KEGG" id="mear:Mpt1_c04850"/>